<dbReference type="AlphaFoldDB" id="A0A917N458"/>
<keyword evidence="2" id="KW-1185">Reference proteome</keyword>
<dbReference type="Proteomes" id="UP000662074">
    <property type="component" value="Unassembled WGS sequence"/>
</dbReference>
<evidence type="ECO:0000313" key="1">
    <source>
        <dbReference type="EMBL" id="GGI51727.1"/>
    </source>
</evidence>
<reference evidence="1" key="2">
    <citation type="submission" date="2020-09" db="EMBL/GenBank/DDBJ databases">
        <authorList>
            <person name="Sun Q."/>
            <person name="Sedlacek I."/>
        </authorList>
    </citation>
    <scope>NUCLEOTIDE SEQUENCE</scope>
    <source>
        <strain evidence="1">CCM 8711</strain>
    </source>
</reference>
<sequence>MKTNFADNYKIAEAKDALLKVFVKIGSVHIARGTRSSGFQELGNLIYELSQFNRTKIFSVISFARYRIDARGKLFDLLDPEDANLLKYTNQYSRSFINLSKLK</sequence>
<proteinExistence type="predicted"/>
<evidence type="ECO:0000313" key="2">
    <source>
        <dbReference type="Proteomes" id="UP000662074"/>
    </source>
</evidence>
<name>A0A917N458_9SPHI</name>
<gene>
    <name evidence="1" type="ORF">GCM10011425_29390</name>
</gene>
<dbReference type="EMBL" id="BMDO01000008">
    <property type="protein sequence ID" value="GGI51727.1"/>
    <property type="molecule type" value="Genomic_DNA"/>
</dbReference>
<organism evidence="1 2">
    <name type="scientific">Mucilaginibacter galii</name>
    <dbReference type="NCBI Taxonomy" id="2005073"/>
    <lineage>
        <taxon>Bacteria</taxon>
        <taxon>Pseudomonadati</taxon>
        <taxon>Bacteroidota</taxon>
        <taxon>Sphingobacteriia</taxon>
        <taxon>Sphingobacteriales</taxon>
        <taxon>Sphingobacteriaceae</taxon>
        <taxon>Mucilaginibacter</taxon>
    </lineage>
</organism>
<accession>A0A917N458</accession>
<dbReference type="RefSeq" id="WP_188417832.1">
    <property type="nucleotide sequence ID" value="NZ_BMDO01000008.1"/>
</dbReference>
<reference evidence="1" key="1">
    <citation type="journal article" date="2014" name="Int. J. Syst. Evol. Microbiol.">
        <title>Complete genome sequence of Corynebacterium casei LMG S-19264T (=DSM 44701T), isolated from a smear-ripened cheese.</title>
        <authorList>
            <consortium name="US DOE Joint Genome Institute (JGI-PGF)"/>
            <person name="Walter F."/>
            <person name="Albersmeier A."/>
            <person name="Kalinowski J."/>
            <person name="Ruckert C."/>
        </authorList>
    </citation>
    <scope>NUCLEOTIDE SEQUENCE</scope>
    <source>
        <strain evidence="1">CCM 8711</strain>
    </source>
</reference>
<protein>
    <submittedName>
        <fullName evidence="1">Uncharacterized protein</fullName>
    </submittedName>
</protein>
<comment type="caution">
    <text evidence="1">The sequence shown here is derived from an EMBL/GenBank/DDBJ whole genome shotgun (WGS) entry which is preliminary data.</text>
</comment>